<comment type="caution">
    <text evidence="2">The sequence shown here is derived from an EMBL/GenBank/DDBJ whole genome shotgun (WGS) entry which is preliminary data.</text>
</comment>
<comment type="similarity">
    <text evidence="1">Belongs to the cornifelin family.</text>
</comment>
<dbReference type="Pfam" id="PF04749">
    <property type="entry name" value="PLAC8"/>
    <property type="match status" value="1"/>
</dbReference>
<evidence type="ECO:0000313" key="2">
    <source>
        <dbReference type="EMBL" id="CAK8678690.1"/>
    </source>
</evidence>
<proteinExistence type="inferred from homology"/>
<keyword evidence="3" id="KW-1185">Reference proteome</keyword>
<evidence type="ECO:0000256" key="1">
    <source>
        <dbReference type="ARBA" id="ARBA00009024"/>
    </source>
</evidence>
<accession>A0ABP0FJT1</accession>
<name>A0ABP0FJT1_CLALP</name>
<dbReference type="NCBIfam" id="TIGR01571">
    <property type="entry name" value="A_thal_Cys_rich"/>
    <property type="match status" value="1"/>
</dbReference>
<dbReference type="Proteomes" id="UP001642483">
    <property type="component" value="Unassembled WGS sequence"/>
</dbReference>
<dbReference type="EMBL" id="CAWYQH010000057">
    <property type="protein sequence ID" value="CAK8678690.1"/>
    <property type="molecule type" value="Genomic_DNA"/>
</dbReference>
<dbReference type="PANTHER" id="PTHR15907">
    <property type="entry name" value="DUF614 FAMILY PROTEIN-RELATED"/>
    <property type="match status" value="1"/>
</dbReference>
<reference evidence="2 3" key="1">
    <citation type="submission" date="2024-02" db="EMBL/GenBank/DDBJ databases">
        <authorList>
            <person name="Daric V."/>
            <person name="Darras S."/>
        </authorList>
    </citation>
    <scope>NUCLEOTIDE SEQUENCE [LARGE SCALE GENOMIC DNA]</scope>
</reference>
<gene>
    <name evidence="2" type="ORF">CVLEPA_LOCUS8591</name>
</gene>
<organism evidence="2 3">
    <name type="scientific">Clavelina lepadiformis</name>
    <name type="common">Light-bulb sea squirt</name>
    <name type="synonym">Ascidia lepadiformis</name>
    <dbReference type="NCBI Taxonomy" id="159417"/>
    <lineage>
        <taxon>Eukaryota</taxon>
        <taxon>Metazoa</taxon>
        <taxon>Chordata</taxon>
        <taxon>Tunicata</taxon>
        <taxon>Ascidiacea</taxon>
        <taxon>Aplousobranchia</taxon>
        <taxon>Clavelinidae</taxon>
        <taxon>Clavelina</taxon>
    </lineage>
</organism>
<evidence type="ECO:0000313" key="3">
    <source>
        <dbReference type="Proteomes" id="UP001642483"/>
    </source>
</evidence>
<dbReference type="InterPro" id="IPR006461">
    <property type="entry name" value="PLAC_motif_containing"/>
</dbReference>
<sequence>MMNTTQVITSQPAVVSTTVVTQQPTAKSWSTGLCDCCEDMRSCCCISWFGHWHYACLAQRMGEHCCVGYSGFQGGCVPGGHLAMRSRFRATHGIQGSICNDSCQVCFCLPCVMCQLSREMDYYGYPQDTCC</sequence>
<protein>
    <recommendedName>
        <fullName evidence="4">Cornifelin</fullName>
    </recommendedName>
</protein>
<evidence type="ECO:0008006" key="4">
    <source>
        <dbReference type="Google" id="ProtNLM"/>
    </source>
</evidence>